<feature type="transmembrane region" description="Helical" evidence="5">
    <location>
        <begin position="119"/>
        <end position="142"/>
    </location>
</feature>
<dbReference type="Pfam" id="PF02163">
    <property type="entry name" value="Peptidase_M50"/>
    <property type="match status" value="1"/>
</dbReference>
<feature type="transmembrane region" description="Helical" evidence="5">
    <location>
        <begin position="12"/>
        <end position="29"/>
    </location>
</feature>
<dbReference type="SMART" id="SM00228">
    <property type="entry name" value="PDZ"/>
    <property type="match status" value="1"/>
</dbReference>
<evidence type="ECO:0000256" key="3">
    <source>
        <dbReference type="ARBA" id="ARBA00022989"/>
    </source>
</evidence>
<evidence type="ECO:0000256" key="5">
    <source>
        <dbReference type="SAM" id="Phobius"/>
    </source>
</evidence>
<dbReference type="SUPFAM" id="SSF50156">
    <property type="entry name" value="PDZ domain-like"/>
    <property type="match status" value="1"/>
</dbReference>
<protein>
    <recommendedName>
        <fullName evidence="6">PDZ domain-containing protein</fullName>
    </recommendedName>
</protein>
<dbReference type="PANTHER" id="PTHR13325">
    <property type="entry name" value="PROTEASE M50 MEMBRANE-BOUND TRANSCRIPTION FACTOR SITE 2 PROTEASE"/>
    <property type="match status" value="1"/>
</dbReference>
<feature type="transmembrane region" description="Helical" evidence="5">
    <location>
        <begin position="154"/>
        <end position="174"/>
    </location>
</feature>
<keyword evidence="4 5" id="KW-0472">Membrane</keyword>
<evidence type="ECO:0000259" key="6">
    <source>
        <dbReference type="PROSITE" id="PS50106"/>
    </source>
</evidence>
<dbReference type="InterPro" id="IPR036034">
    <property type="entry name" value="PDZ_sf"/>
</dbReference>
<sequence length="415" mass="44841">MKQVDVLCRFRLIIFLVIVAVFWPVAYLIDRRFDLGSFGFYLSPGVLLWKTKRGLRLLDRVSEKWKGFWRGYGYLSAVVGVALMAFFLFILISGTVGYFSLLLGPGGAPAIPLILKERALILPGVNIPLVSGLVAFLLVVFVHESSHGLVFRSLGYTIKSAGLALFIAVPGAFVEQDEEEYEEASAMDRVRPTSAGPMANILLGLLALGLLFALVTPHPGLLVGDVEEGSPASEMGLESDDRITSIGGREVFNSSDLVEFLRAANPGEKVVLGMEEKHCVITLRPHPKNENVTILPGGMEFEGYGPVRKVQLLNPIDVLIGMPYSVLLGQPVFNQADYTASAHWGVVHTLNWIFALSVLVALFNLLPLKPLDGGHMIEGVAEKLTSGYTTGIIVKGAGVVTFGLLALNVVAVIVG</sequence>
<evidence type="ECO:0000313" key="7">
    <source>
        <dbReference type="EMBL" id="KXA97697.1"/>
    </source>
</evidence>
<dbReference type="CDD" id="cd05709">
    <property type="entry name" value="S2P-M50"/>
    <property type="match status" value="1"/>
</dbReference>
<reference evidence="7 8" key="1">
    <citation type="journal article" date="2016" name="Sci. Rep.">
        <title>Metabolic traits of an uncultured archaeal lineage -MSBL1- from brine pools of the Red Sea.</title>
        <authorList>
            <person name="Mwirichia R."/>
            <person name="Alam I."/>
            <person name="Rashid M."/>
            <person name="Vinu M."/>
            <person name="Ba-Alawi W."/>
            <person name="Anthony Kamau A."/>
            <person name="Kamanda Ngugi D."/>
            <person name="Goker M."/>
            <person name="Klenk H.P."/>
            <person name="Bajic V."/>
            <person name="Stingl U."/>
        </authorList>
    </citation>
    <scope>NUCLEOTIDE SEQUENCE [LARGE SCALE GENOMIC DNA]</scope>
    <source>
        <strain evidence="7">SCGC-AAA259I09</strain>
    </source>
</reference>
<comment type="subcellular location">
    <subcellularLocation>
        <location evidence="1">Endomembrane system</location>
        <topology evidence="1">Multi-pass membrane protein</topology>
    </subcellularLocation>
</comment>
<dbReference type="InterPro" id="IPR041489">
    <property type="entry name" value="PDZ_6"/>
</dbReference>
<feature type="transmembrane region" description="Helical" evidence="5">
    <location>
        <begin position="388"/>
        <end position="414"/>
    </location>
</feature>
<comment type="caution">
    <text evidence="7">The sequence shown here is derived from an EMBL/GenBank/DDBJ whole genome shotgun (WGS) entry which is preliminary data.</text>
</comment>
<dbReference type="PRINTS" id="PR01000">
    <property type="entry name" value="SREBPS2PTASE"/>
</dbReference>
<dbReference type="GO" id="GO:0016020">
    <property type="term" value="C:membrane"/>
    <property type="evidence" value="ECO:0007669"/>
    <property type="project" value="InterPro"/>
</dbReference>
<dbReference type="GO" id="GO:0012505">
    <property type="term" value="C:endomembrane system"/>
    <property type="evidence" value="ECO:0007669"/>
    <property type="project" value="UniProtKB-SubCell"/>
</dbReference>
<evidence type="ECO:0000256" key="4">
    <source>
        <dbReference type="ARBA" id="ARBA00023136"/>
    </source>
</evidence>
<dbReference type="Proteomes" id="UP000070463">
    <property type="component" value="Unassembled WGS sequence"/>
</dbReference>
<keyword evidence="3 5" id="KW-1133">Transmembrane helix</keyword>
<evidence type="ECO:0000313" key="8">
    <source>
        <dbReference type="Proteomes" id="UP000070463"/>
    </source>
</evidence>
<dbReference type="Gene3D" id="2.30.42.10">
    <property type="match status" value="1"/>
</dbReference>
<feature type="transmembrane region" description="Helical" evidence="5">
    <location>
        <begin position="194"/>
        <end position="215"/>
    </location>
</feature>
<evidence type="ECO:0000256" key="2">
    <source>
        <dbReference type="ARBA" id="ARBA00022692"/>
    </source>
</evidence>
<feature type="transmembrane region" description="Helical" evidence="5">
    <location>
        <begin position="72"/>
        <end position="99"/>
    </location>
</feature>
<feature type="domain" description="PDZ" evidence="6">
    <location>
        <begin position="204"/>
        <end position="276"/>
    </location>
</feature>
<accession>A0A133UU66</accession>
<dbReference type="GO" id="GO:0004222">
    <property type="term" value="F:metalloendopeptidase activity"/>
    <property type="evidence" value="ECO:0007669"/>
    <property type="project" value="InterPro"/>
</dbReference>
<dbReference type="PANTHER" id="PTHR13325:SF3">
    <property type="entry name" value="MEMBRANE-BOUND TRANSCRIPTION FACTOR SITE-2 PROTEASE"/>
    <property type="match status" value="1"/>
</dbReference>
<proteinExistence type="predicted"/>
<evidence type="ECO:0000256" key="1">
    <source>
        <dbReference type="ARBA" id="ARBA00004127"/>
    </source>
</evidence>
<organism evidence="7 8">
    <name type="scientific">candidate division MSBL1 archaeon SCGC-AAA259I09</name>
    <dbReference type="NCBI Taxonomy" id="1698267"/>
    <lineage>
        <taxon>Archaea</taxon>
        <taxon>Methanobacteriati</taxon>
        <taxon>Methanobacteriota</taxon>
        <taxon>candidate division MSBL1</taxon>
    </lineage>
</organism>
<dbReference type="PROSITE" id="PS50106">
    <property type="entry name" value="PDZ"/>
    <property type="match status" value="1"/>
</dbReference>
<dbReference type="InterPro" id="IPR001478">
    <property type="entry name" value="PDZ"/>
</dbReference>
<gene>
    <name evidence="7" type="ORF">AKJ37_02475</name>
</gene>
<dbReference type="EMBL" id="LHXR01000022">
    <property type="protein sequence ID" value="KXA97697.1"/>
    <property type="molecule type" value="Genomic_DNA"/>
</dbReference>
<dbReference type="Pfam" id="PF17820">
    <property type="entry name" value="PDZ_6"/>
    <property type="match status" value="1"/>
</dbReference>
<feature type="transmembrane region" description="Helical" evidence="5">
    <location>
        <begin position="350"/>
        <end position="368"/>
    </location>
</feature>
<keyword evidence="2 5" id="KW-0812">Transmembrane</keyword>
<dbReference type="AlphaFoldDB" id="A0A133UU66"/>
<dbReference type="InterPro" id="IPR008915">
    <property type="entry name" value="Peptidase_M50"/>
</dbReference>
<name>A0A133UU66_9EURY</name>
<keyword evidence="8" id="KW-1185">Reference proteome</keyword>
<dbReference type="GO" id="GO:0031293">
    <property type="term" value="P:membrane protein intracellular domain proteolysis"/>
    <property type="evidence" value="ECO:0007669"/>
    <property type="project" value="TreeGrafter"/>
</dbReference>
<dbReference type="InterPro" id="IPR001193">
    <property type="entry name" value="MBTPS2"/>
</dbReference>
<dbReference type="GO" id="GO:0005737">
    <property type="term" value="C:cytoplasm"/>
    <property type="evidence" value="ECO:0007669"/>
    <property type="project" value="TreeGrafter"/>
</dbReference>